<organism evidence="2 3">
    <name type="scientific">Hydrogenophaga pseudoflava</name>
    <name type="common">Pseudomonas carboxydoflava</name>
    <dbReference type="NCBI Taxonomy" id="47421"/>
    <lineage>
        <taxon>Bacteria</taxon>
        <taxon>Pseudomonadati</taxon>
        <taxon>Pseudomonadota</taxon>
        <taxon>Betaproteobacteria</taxon>
        <taxon>Burkholderiales</taxon>
        <taxon>Comamonadaceae</taxon>
        <taxon>Hydrogenophaga</taxon>
    </lineage>
</organism>
<evidence type="ECO:0000256" key="1">
    <source>
        <dbReference type="SAM" id="MobiDB-lite"/>
    </source>
</evidence>
<feature type="region of interest" description="Disordered" evidence="1">
    <location>
        <begin position="1"/>
        <end position="35"/>
    </location>
</feature>
<evidence type="ECO:0000313" key="2">
    <source>
        <dbReference type="EMBL" id="QBM27963.1"/>
    </source>
</evidence>
<sequence length="125" mass="13610">MNEPSNEKAPSGQAEGFGKETGNRAGKSTRFTPRQRRLAEALAPGGWIRREDVDRIAGASNGPDVVAQLRRRVTGRDGIEMQMVKGQDRDGQAVEFGRYRMTTEGRRLAVLAGLLLGDDADGQRA</sequence>
<evidence type="ECO:0000313" key="3">
    <source>
        <dbReference type="Proteomes" id="UP000293912"/>
    </source>
</evidence>
<dbReference type="KEGG" id="hpse:HPF_09720"/>
<dbReference type="RefSeq" id="WP_133156483.1">
    <property type="nucleotide sequence ID" value="NZ_CP037867.1"/>
</dbReference>
<keyword evidence="3" id="KW-1185">Reference proteome</keyword>
<gene>
    <name evidence="2" type="ORF">HPF_09720</name>
</gene>
<dbReference type="EMBL" id="CP037867">
    <property type="protein sequence ID" value="QBM27963.1"/>
    <property type="molecule type" value="Genomic_DNA"/>
</dbReference>
<reference evidence="2 3" key="1">
    <citation type="submission" date="2019-03" db="EMBL/GenBank/DDBJ databases">
        <authorList>
            <person name="Sebastian G."/>
            <person name="Baumann P."/>
            <person name="Ruckert C."/>
            <person name="Kalinowski J."/>
            <person name="Nebel B."/>
            <person name="Takors R."/>
            <person name="Blombach B."/>
        </authorList>
    </citation>
    <scope>NUCLEOTIDE SEQUENCE [LARGE SCALE GENOMIC DNA]</scope>
    <source>
        <strain evidence="2 3">DSM 1084</strain>
    </source>
</reference>
<dbReference type="Proteomes" id="UP000293912">
    <property type="component" value="Chromosome"/>
</dbReference>
<accession>A0A4V1ABH3</accession>
<dbReference type="AlphaFoldDB" id="A0A4V1ABH3"/>
<protein>
    <submittedName>
        <fullName evidence="2">Uncharacterized protein</fullName>
    </submittedName>
</protein>
<name>A0A4V1ABH3_HYDPS</name>
<proteinExistence type="predicted"/>